<feature type="transmembrane region" description="Helical" evidence="8">
    <location>
        <begin position="198"/>
        <end position="215"/>
    </location>
</feature>
<dbReference type="NCBIfam" id="NF037994">
    <property type="entry name" value="DcuC_1"/>
    <property type="match status" value="1"/>
</dbReference>
<reference evidence="9 10" key="1">
    <citation type="submission" date="2016-01" db="EMBL/GenBank/DDBJ databases">
        <authorList>
            <person name="Oliw E.H."/>
        </authorList>
    </citation>
    <scope>NUCLEOTIDE SEQUENCE [LARGE SCALE GENOMIC DNA]</scope>
    <source>
        <strain evidence="9 10">CMW7756B</strain>
    </source>
</reference>
<dbReference type="NCBIfam" id="TIGR00771">
    <property type="entry name" value="DcuC"/>
    <property type="match status" value="1"/>
</dbReference>
<sequence>MNILICLIIIAITGILLMKRYQPQPILIGMGILMMYIAYEGSWINAILDESQSTGVLVFDAMDIVRITTSENVVSLGLMIMTCAGYAKYMEHIGAGTRLAHTFIKPLYRLNRPYIVLALMFLLNMGLSICVPNPLSLALLMMVTIYPVLLRLGVSPVGAAAVIATGHLMDVGPGAVSTLLIAKTLNIPVPNYFVGYQLRLYFLVAVVTAVAHFLWQRYRDRLDGPMDVGDCESISEAPIGPKPYMIFPLLPLCFILGFSQYGLPGVKMNVTLAMMLAFGIALLAELIRHRNLRTVLKSTTVFFEGMGNQFSYAVTLIIGGQVFAQGLVSLGLIDSLVSALQTLSLNSEGLTSVMGGGMLGLSMVTGSNVAPLFTLVPLVPNIVSNLGLDPITTMLGMQNGASLGLFLSPISPVMVGVAGVAHIKSVDLLKRTSVPVLVALITSCLGIWILY</sequence>
<keyword evidence="5 8" id="KW-0812">Transmembrane</keyword>
<feature type="transmembrane region" description="Helical" evidence="8">
    <location>
        <begin position="28"/>
        <end position="48"/>
    </location>
</feature>
<comment type="caution">
    <text evidence="9">The sequence shown here is derived from an EMBL/GenBank/DDBJ whole genome shotgun (WGS) entry which is preliminary data.</text>
</comment>
<proteinExistence type="inferred from homology"/>
<organism evidence="9">
    <name type="scientific">Veillonella atypica</name>
    <dbReference type="NCBI Taxonomy" id="39777"/>
    <lineage>
        <taxon>Bacteria</taxon>
        <taxon>Bacillati</taxon>
        <taxon>Bacillota</taxon>
        <taxon>Negativicutes</taxon>
        <taxon>Veillonellales</taxon>
        <taxon>Veillonellaceae</taxon>
        <taxon>Veillonella</taxon>
    </lineage>
</organism>
<evidence type="ECO:0000256" key="4">
    <source>
        <dbReference type="ARBA" id="ARBA00022475"/>
    </source>
</evidence>
<evidence type="ECO:0000256" key="8">
    <source>
        <dbReference type="SAM" id="Phobius"/>
    </source>
</evidence>
<keyword evidence="4" id="KW-1003">Cell membrane</keyword>
<feature type="transmembrane region" description="Helical" evidence="8">
    <location>
        <begin position="433"/>
        <end position="450"/>
    </location>
</feature>
<dbReference type="Pfam" id="PF03606">
    <property type="entry name" value="DcuC"/>
    <property type="match status" value="1"/>
</dbReference>
<dbReference type="PATRIC" id="fig|39777.7.peg.1644"/>
<evidence type="ECO:0000256" key="2">
    <source>
        <dbReference type="ARBA" id="ARBA00005275"/>
    </source>
</evidence>
<gene>
    <name evidence="9" type="ORF">HMPREF3233_01678</name>
</gene>
<dbReference type="PANTHER" id="PTHR42002:SF2">
    <property type="entry name" value="ANAEROBIC C4-DICARBOXYLATE TRANSPORTER DCUC-RELATED"/>
    <property type="match status" value="1"/>
</dbReference>
<feature type="transmembrane region" description="Helical" evidence="8">
    <location>
        <begin position="400"/>
        <end position="421"/>
    </location>
</feature>
<keyword evidence="3" id="KW-0813">Transport</keyword>
<dbReference type="Proteomes" id="UP000070226">
    <property type="component" value="Unassembled WGS sequence"/>
</dbReference>
<feature type="transmembrane region" description="Helical" evidence="8">
    <location>
        <begin position="114"/>
        <end position="146"/>
    </location>
</feature>
<name>A0A133S1H9_9FIRM</name>
<dbReference type="EMBL" id="LRQT01000096">
    <property type="protein sequence ID" value="KXA62205.1"/>
    <property type="molecule type" value="Genomic_DNA"/>
</dbReference>
<evidence type="ECO:0000256" key="3">
    <source>
        <dbReference type="ARBA" id="ARBA00022448"/>
    </source>
</evidence>
<evidence type="ECO:0000256" key="5">
    <source>
        <dbReference type="ARBA" id="ARBA00022692"/>
    </source>
</evidence>
<dbReference type="GO" id="GO:0005886">
    <property type="term" value="C:plasma membrane"/>
    <property type="evidence" value="ECO:0007669"/>
    <property type="project" value="UniProtKB-SubCell"/>
</dbReference>
<feature type="transmembrane region" description="Helical" evidence="8">
    <location>
        <begin position="310"/>
        <end position="333"/>
    </location>
</feature>
<feature type="transmembrane region" description="Helical" evidence="8">
    <location>
        <begin position="269"/>
        <end position="289"/>
    </location>
</feature>
<protein>
    <submittedName>
        <fullName evidence="9">Transporter, anaerobic C4-dicarboxylate uptake C family</fullName>
    </submittedName>
</protein>
<dbReference type="RefSeq" id="WP_060807873.1">
    <property type="nucleotide sequence ID" value="NZ_KQ958122.1"/>
</dbReference>
<evidence type="ECO:0000313" key="9">
    <source>
        <dbReference type="EMBL" id="KXA62205.1"/>
    </source>
</evidence>
<accession>A0A133S1H9</accession>
<comment type="similarity">
    <text evidence="2">Belongs to the DcuC/DcuD transporter (TC 2.A.61) family.</text>
</comment>
<dbReference type="PANTHER" id="PTHR42002">
    <property type="entry name" value="ANAEROBIC C4-DICARBOXYLATE TRANSPORTER DCUC-RELATED"/>
    <property type="match status" value="1"/>
</dbReference>
<dbReference type="InterPro" id="IPR018385">
    <property type="entry name" value="C4_dicarb_anaerob_car-like"/>
</dbReference>
<dbReference type="AlphaFoldDB" id="A0A133S1H9"/>
<dbReference type="InterPro" id="IPR004669">
    <property type="entry name" value="C4_dicarb_anaerob_car"/>
</dbReference>
<keyword evidence="7 8" id="KW-0472">Membrane</keyword>
<evidence type="ECO:0000256" key="7">
    <source>
        <dbReference type="ARBA" id="ARBA00023136"/>
    </source>
</evidence>
<feature type="transmembrane region" description="Helical" evidence="8">
    <location>
        <begin position="244"/>
        <end position="263"/>
    </location>
</feature>
<keyword evidence="6 8" id="KW-1133">Transmembrane helix</keyword>
<evidence type="ECO:0000256" key="6">
    <source>
        <dbReference type="ARBA" id="ARBA00022989"/>
    </source>
</evidence>
<dbReference type="GO" id="GO:0015556">
    <property type="term" value="F:C4-dicarboxylate transmembrane transporter activity"/>
    <property type="evidence" value="ECO:0007669"/>
    <property type="project" value="InterPro"/>
</dbReference>
<evidence type="ECO:0000313" key="10">
    <source>
        <dbReference type="Proteomes" id="UP000070226"/>
    </source>
</evidence>
<evidence type="ECO:0000256" key="1">
    <source>
        <dbReference type="ARBA" id="ARBA00004651"/>
    </source>
</evidence>
<dbReference type="STRING" id="39777.B7L28_06580"/>
<comment type="subcellular location">
    <subcellularLocation>
        <location evidence="1">Cell membrane</location>
        <topology evidence="1">Multi-pass membrane protein</topology>
    </subcellularLocation>
</comment>